<dbReference type="GO" id="GO:0005524">
    <property type="term" value="F:ATP binding"/>
    <property type="evidence" value="ECO:0007669"/>
    <property type="project" value="UniProtKB-KW"/>
</dbReference>
<evidence type="ECO:0000256" key="4">
    <source>
        <dbReference type="ARBA" id="ARBA00022840"/>
    </source>
</evidence>
<feature type="region of interest" description="Disordered" evidence="8">
    <location>
        <begin position="173"/>
        <end position="195"/>
    </location>
</feature>
<feature type="domain" description="Asn/Gln amidotransferase" evidence="9">
    <location>
        <begin position="487"/>
        <end position="662"/>
    </location>
</feature>
<keyword evidence="7" id="KW-0496">Mitochondrion</keyword>
<dbReference type="Proteomes" id="UP001530400">
    <property type="component" value="Unassembled WGS sequence"/>
</dbReference>
<accession>A0ABD3N9B8</accession>
<evidence type="ECO:0000313" key="11">
    <source>
        <dbReference type="Proteomes" id="UP001530400"/>
    </source>
</evidence>
<comment type="similarity">
    <text evidence="1 7">Belongs to the GatB/GatE family. GatB subfamily.</text>
</comment>
<dbReference type="InterPro" id="IPR018027">
    <property type="entry name" value="Asn/Gln_amidotransferase"/>
</dbReference>
<dbReference type="GO" id="GO:0070681">
    <property type="term" value="P:glutaminyl-tRNAGln biosynthesis via transamidation"/>
    <property type="evidence" value="ECO:0007669"/>
    <property type="project" value="UniProtKB-UniRule"/>
</dbReference>
<proteinExistence type="inferred from homology"/>
<gene>
    <name evidence="10" type="ORF">ACHAWO_003642</name>
</gene>
<dbReference type="GO" id="GO:0032543">
    <property type="term" value="P:mitochondrial translation"/>
    <property type="evidence" value="ECO:0007669"/>
    <property type="project" value="UniProtKB-UniRule"/>
</dbReference>
<dbReference type="EMBL" id="JALLPJ020001264">
    <property type="protein sequence ID" value="KAL3772587.1"/>
    <property type="molecule type" value="Genomic_DNA"/>
</dbReference>
<dbReference type="InterPro" id="IPR003789">
    <property type="entry name" value="Asn/Gln_tRNA_amidoTrase-B-like"/>
</dbReference>
<dbReference type="InterPro" id="IPR014746">
    <property type="entry name" value="Gln_synth/guanido_kin_cat_dom"/>
</dbReference>
<keyword evidence="3 7" id="KW-0547">Nucleotide-binding</keyword>
<evidence type="ECO:0000256" key="8">
    <source>
        <dbReference type="SAM" id="MobiDB-lite"/>
    </source>
</evidence>
<dbReference type="GO" id="GO:0050567">
    <property type="term" value="F:glutaminyl-tRNA synthase (glutamine-hydrolyzing) activity"/>
    <property type="evidence" value="ECO:0007669"/>
    <property type="project" value="UniProtKB-UniRule"/>
</dbReference>
<organism evidence="10 11">
    <name type="scientific">Cyclotella atomus</name>
    <dbReference type="NCBI Taxonomy" id="382360"/>
    <lineage>
        <taxon>Eukaryota</taxon>
        <taxon>Sar</taxon>
        <taxon>Stramenopiles</taxon>
        <taxon>Ochrophyta</taxon>
        <taxon>Bacillariophyta</taxon>
        <taxon>Coscinodiscophyceae</taxon>
        <taxon>Thalassiosirophycidae</taxon>
        <taxon>Stephanodiscales</taxon>
        <taxon>Stephanodiscaceae</taxon>
        <taxon>Cyclotella</taxon>
    </lineage>
</organism>
<dbReference type="Pfam" id="PF02934">
    <property type="entry name" value="GatB_N"/>
    <property type="match status" value="1"/>
</dbReference>
<comment type="caution">
    <text evidence="10">The sequence shown here is derived from an EMBL/GenBank/DDBJ whole genome shotgun (WGS) entry which is preliminary data.</text>
</comment>
<comment type="subcellular location">
    <subcellularLocation>
        <location evidence="7">Mitochondrion</location>
    </subcellularLocation>
</comment>
<dbReference type="InterPro" id="IPR017958">
    <property type="entry name" value="Gln-tRNA_amidoTrfase_suB_CS"/>
</dbReference>
<dbReference type="PANTHER" id="PTHR11659:SF0">
    <property type="entry name" value="GLUTAMYL-TRNA(GLN) AMIDOTRANSFERASE SUBUNIT B, MITOCHONDRIAL"/>
    <property type="match status" value="1"/>
</dbReference>
<evidence type="ECO:0000256" key="3">
    <source>
        <dbReference type="ARBA" id="ARBA00022741"/>
    </source>
</evidence>
<dbReference type="PROSITE" id="PS01234">
    <property type="entry name" value="GATB"/>
    <property type="match status" value="1"/>
</dbReference>
<dbReference type="InterPro" id="IPR023168">
    <property type="entry name" value="GatB_Yqey_C_2"/>
</dbReference>
<keyword evidence="5 7" id="KW-0648">Protein biosynthesis</keyword>
<keyword evidence="4 7" id="KW-0067">ATP-binding</keyword>
<dbReference type="SUPFAM" id="SSF55931">
    <property type="entry name" value="Glutamine synthetase/guanido kinase"/>
    <property type="match status" value="1"/>
</dbReference>
<comment type="catalytic activity">
    <reaction evidence="6 7">
        <text>L-glutamyl-tRNA(Gln) + L-glutamine + ATP + H2O = L-glutaminyl-tRNA(Gln) + L-glutamate + ADP + phosphate + H(+)</text>
        <dbReference type="Rhea" id="RHEA:17521"/>
        <dbReference type="Rhea" id="RHEA-COMP:9681"/>
        <dbReference type="Rhea" id="RHEA-COMP:9684"/>
        <dbReference type="ChEBI" id="CHEBI:15377"/>
        <dbReference type="ChEBI" id="CHEBI:15378"/>
        <dbReference type="ChEBI" id="CHEBI:29985"/>
        <dbReference type="ChEBI" id="CHEBI:30616"/>
        <dbReference type="ChEBI" id="CHEBI:43474"/>
        <dbReference type="ChEBI" id="CHEBI:58359"/>
        <dbReference type="ChEBI" id="CHEBI:78520"/>
        <dbReference type="ChEBI" id="CHEBI:78521"/>
        <dbReference type="ChEBI" id="CHEBI:456216"/>
    </reaction>
</comment>
<dbReference type="InterPro" id="IPR017959">
    <property type="entry name" value="Asn/Gln-tRNA_amidoTrfase_suB/E"/>
</dbReference>
<dbReference type="PANTHER" id="PTHR11659">
    <property type="entry name" value="GLUTAMYL-TRNA GLN AMIDOTRANSFERASE SUBUNIT B MITOCHONDRIAL AND PROKARYOTIC PET112-RELATED"/>
    <property type="match status" value="1"/>
</dbReference>
<evidence type="ECO:0000256" key="5">
    <source>
        <dbReference type="ARBA" id="ARBA00022917"/>
    </source>
</evidence>
<evidence type="ECO:0000256" key="7">
    <source>
        <dbReference type="HAMAP-Rule" id="MF_03147"/>
    </source>
</evidence>
<evidence type="ECO:0000256" key="2">
    <source>
        <dbReference type="ARBA" id="ARBA00022598"/>
    </source>
</evidence>
<dbReference type="InterPro" id="IPR006075">
    <property type="entry name" value="Asn/Gln-tRNA_Trfase_suB/E_cat"/>
</dbReference>
<dbReference type="GO" id="GO:0030956">
    <property type="term" value="C:glutamyl-tRNA(Gln) amidotransferase complex"/>
    <property type="evidence" value="ECO:0007669"/>
    <property type="project" value="UniProtKB-UniRule"/>
</dbReference>
<evidence type="ECO:0000313" key="10">
    <source>
        <dbReference type="EMBL" id="KAL3772587.1"/>
    </source>
</evidence>
<dbReference type="InterPro" id="IPR004413">
    <property type="entry name" value="GatB"/>
</dbReference>
<keyword evidence="2 7" id="KW-0436">Ligase</keyword>
<dbReference type="GO" id="GO:0005739">
    <property type="term" value="C:mitochondrion"/>
    <property type="evidence" value="ECO:0007669"/>
    <property type="project" value="UniProtKB-SubCell"/>
</dbReference>
<dbReference type="Gene3D" id="1.10.10.410">
    <property type="match status" value="1"/>
</dbReference>
<comment type="subunit">
    <text evidence="7">Subunit of the heterotrimeric GatCAB amidotransferase (AdT) complex, composed of A, B and C subunits.</text>
</comment>
<dbReference type="AlphaFoldDB" id="A0ABD3N9B8"/>
<evidence type="ECO:0000256" key="6">
    <source>
        <dbReference type="ARBA" id="ARBA00047913"/>
    </source>
</evidence>
<reference evidence="10 11" key="1">
    <citation type="submission" date="2024-10" db="EMBL/GenBank/DDBJ databases">
        <title>Updated reference genomes for cyclostephanoid diatoms.</title>
        <authorList>
            <person name="Roberts W.R."/>
            <person name="Alverson A.J."/>
        </authorList>
    </citation>
    <scope>NUCLEOTIDE SEQUENCE [LARGE SCALE GENOMIC DNA]</scope>
    <source>
        <strain evidence="10 11">AJA010-31</strain>
    </source>
</reference>
<evidence type="ECO:0000256" key="1">
    <source>
        <dbReference type="ARBA" id="ARBA00005306"/>
    </source>
</evidence>
<feature type="compositionally biased region" description="Basic and acidic residues" evidence="8">
    <location>
        <begin position="176"/>
        <end position="190"/>
    </location>
</feature>
<protein>
    <recommendedName>
        <fullName evidence="7">Glutamyl-tRNA(Gln) amidotransferase subunit B, mitochondrial</fullName>
        <shortName evidence="7">Glu-AdT subunit B</shortName>
        <ecNumber evidence="7">6.3.5.-</ecNumber>
    </recommendedName>
</protein>
<name>A0ABD3N9B8_9STRA</name>
<dbReference type="Pfam" id="PF02637">
    <property type="entry name" value="GatB_Yqey"/>
    <property type="match status" value="1"/>
</dbReference>
<keyword evidence="11" id="KW-1185">Reference proteome</keyword>
<comment type="function">
    <text evidence="7">Allows the formation of correctly charged Gln-tRNA(Gln) through the transamidation of misacylated Glu-tRNA(Gln) in the mitochondria. The reaction takes place in the presence of glutamine and ATP through an activated gamma-phospho-Glu-tRNA(Gln).</text>
</comment>
<dbReference type="SMART" id="SM00845">
    <property type="entry name" value="GatB_Yqey"/>
    <property type="match status" value="1"/>
</dbReference>
<dbReference type="HAMAP" id="MF_00121">
    <property type="entry name" value="GatB"/>
    <property type="match status" value="1"/>
</dbReference>
<sequence length="668" mass="73505">MFRPHTASSYFHRSLLLLANRRSSSALSSLSGASISRVELTYDRDTGIVWQTSSSKRIRPLYQTVIGIEIHAQLAIPTKLFSSAPTAAAPPNTHVHPFDLGYPGTLPSLSYSAVKASILSASALNCTVHKVSRFERKHYFYPDLPPGYQVTQQRWPLGSDGLVEFEAWRAAQPAHKKGDEKKRRRGDISKDVNANFNDANLSDGPSLVQLRIERLQMEQDTGKTTTHSTTVDNTTTYTSHIDYNRAGCALIEIVSHPDLRSAHEAAGAVEKIRRLLRHVGTCDGRMEMGSLRCDLNVSIAPLEDEFDASSDSDASQYLRNMRSNRSVLPADVGQRVEVKNLSSLRQIIAATEYEALRQTESSLDGVPTGRETRTFLVRPVNSQYPLGGETFCIRSKGDAVDYRFMPEPDLPPLVLDGETLGYDDTATTLDEYISDMMPESSDEAAVRLSKDYGLSDEVISVIISDPPAIAMLDESVDIARKEVHKLNHDDKELGSIPTLAANLLCNDLFALVKRSALEGIESTPSEDNDDELQSSLNHPISVEFSTVHGKRLGSLVAMLVDGSITSAMAKKILAIMFKDDLVSTPQQIAQANNFKVIADLNELMVLCESVVLEPKNAKQLAQYKEGGKNVWKIEKFFVGKIMSQSGGNAHPEKMKEALALVLEKVGSL</sequence>
<dbReference type="SUPFAM" id="SSF89095">
    <property type="entry name" value="GatB/YqeY motif"/>
    <property type="match status" value="1"/>
</dbReference>
<evidence type="ECO:0000259" key="9">
    <source>
        <dbReference type="SMART" id="SM00845"/>
    </source>
</evidence>
<dbReference type="EC" id="6.3.5.-" evidence="7"/>